<dbReference type="RefSeq" id="WP_001406928.1">
    <property type="nucleotide sequence ID" value="NZ_BFGN01000062.1"/>
</dbReference>
<sequence length="86" mass="9745">MDFKKLRKIINKDGLYAVRVENGEIISCYCIHCSRALQQPSGAMLIYLLNGHVTDGFMLREDEFVTSLRTLKEIGLKAGFSAFEDD</sequence>
<name>A0A7G4GWI3_ECOLX</name>
<organism evidence="1 2">
    <name type="scientific">Escherichia coli</name>
    <dbReference type="NCBI Taxonomy" id="562"/>
    <lineage>
        <taxon>Bacteria</taxon>
        <taxon>Pseudomonadati</taxon>
        <taxon>Pseudomonadota</taxon>
        <taxon>Gammaproteobacteria</taxon>
        <taxon>Enterobacterales</taxon>
        <taxon>Enterobacteriaceae</taxon>
        <taxon>Escherichia</taxon>
    </lineage>
</organism>
<evidence type="ECO:0000313" key="1">
    <source>
        <dbReference type="EMBL" id="QMO39576.1"/>
    </source>
</evidence>
<gene>
    <name evidence="1" type="ORF">HVW43_04380</name>
</gene>
<reference evidence="1 2" key="1">
    <citation type="submission" date="2020-06" db="EMBL/GenBank/DDBJ databases">
        <title>REHAB project genomes.</title>
        <authorList>
            <person name="Shaw L.P."/>
        </authorList>
    </citation>
    <scope>NUCLEOTIDE SEQUENCE [LARGE SCALE GENOMIC DNA]</scope>
    <source>
        <strain evidence="1 2">RHB10-C12</strain>
    </source>
</reference>
<accession>A0A7G4GWI3</accession>
<proteinExistence type="predicted"/>
<dbReference type="AlphaFoldDB" id="A0A7G4GWI3"/>
<evidence type="ECO:0000313" key="2">
    <source>
        <dbReference type="Proteomes" id="UP000514754"/>
    </source>
</evidence>
<dbReference type="Proteomes" id="UP000514754">
    <property type="component" value="Chromosome"/>
</dbReference>
<protein>
    <recommendedName>
        <fullName evidence="3">Prophage protein</fullName>
    </recommendedName>
</protein>
<evidence type="ECO:0008006" key="3">
    <source>
        <dbReference type="Google" id="ProtNLM"/>
    </source>
</evidence>
<dbReference type="EMBL" id="CP057906">
    <property type="protein sequence ID" value="QMO39576.1"/>
    <property type="molecule type" value="Genomic_DNA"/>
</dbReference>